<gene>
    <name evidence="1" type="ORF">TR74_01925</name>
</gene>
<sequence>MSARVAVVTGAARGIGAAVVHELAREGWRVVAVDVCRDDPAVDYPLGTLEELTAVADPYDGDVTP</sequence>
<proteinExistence type="predicted"/>
<dbReference type="Gene3D" id="3.40.50.720">
    <property type="entry name" value="NAD(P)-binding Rossmann-like Domain"/>
    <property type="match status" value="1"/>
</dbReference>
<evidence type="ECO:0000313" key="2">
    <source>
        <dbReference type="Proteomes" id="UP000070598"/>
    </source>
</evidence>
<comment type="caution">
    <text evidence="1">The sequence shown here is derived from an EMBL/GenBank/DDBJ whole genome shotgun (WGS) entry which is preliminary data.</text>
</comment>
<dbReference type="Pfam" id="PF00106">
    <property type="entry name" value="adh_short"/>
    <property type="match status" value="1"/>
</dbReference>
<reference evidence="2" key="1">
    <citation type="submission" date="2015-02" db="EMBL/GenBank/DDBJ databases">
        <title>Physiological reanalysis, assessment of diazotrophy, and genome sequences of multiple isolates of Streptomyces thermoautotrophicus.</title>
        <authorList>
            <person name="MacKellar D.C."/>
            <person name="Lieber L."/>
            <person name="Norman J."/>
            <person name="Bolger A."/>
            <person name="Tobin C."/>
            <person name="Murray J.W."/>
            <person name="Friesen M."/>
            <person name="Prell J."/>
        </authorList>
    </citation>
    <scope>NUCLEOTIDE SEQUENCE [LARGE SCALE GENOMIC DNA]</scope>
    <source>
        <strain evidence="2">UBT1</strain>
    </source>
</reference>
<dbReference type="InterPro" id="IPR036291">
    <property type="entry name" value="NAD(P)-bd_dom_sf"/>
</dbReference>
<dbReference type="SUPFAM" id="SSF51735">
    <property type="entry name" value="NAD(P)-binding Rossmann-fold domains"/>
    <property type="match status" value="1"/>
</dbReference>
<dbReference type="PATRIC" id="fig|1469144.9.peg.5288"/>
<accession>A0A132NKQ5</accession>
<evidence type="ECO:0000313" key="1">
    <source>
        <dbReference type="EMBL" id="KWX10721.1"/>
    </source>
</evidence>
<protein>
    <submittedName>
        <fullName evidence="1">Oxidoreductase</fullName>
    </submittedName>
</protein>
<dbReference type="RefSeq" id="WP_158013346.1">
    <property type="nucleotide sequence ID" value="NZ_JYIK01000317.1"/>
</dbReference>
<dbReference type="EMBL" id="JYIK01000317">
    <property type="protein sequence ID" value="KWX10721.1"/>
    <property type="molecule type" value="Genomic_DNA"/>
</dbReference>
<organism evidence="1 2">
    <name type="scientific">Carbonactinospora thermoautotrophica</name>
    <dbReference type="NCBI Taxonomy" id="1469144"/>
    <lineage>
        <taxon>Bacteria</taxon>
        <taxon>Bacillati</taxon>
        <taxon>Actinomycetota</taxon>
        <taxon>Actinomycetes</taxon>
        <taxon>Kitasatosporales</taxon>
        <taxon>Carbonactinosporaceae</taxon>
        <taxon>Carbonactinospora</taxon>
    </lineage>
</organism>
<dbReference type="Proteomes" id="UP000070598">
    <property type="component" value="Unassembled WGS sequence"/>
</dbReference>
<dbReference type="InterPro" id="IPR002347">
    <property type="entry name" value="SDR_fam"/>
</dbReference>
<name>A0A132NKQ5_9ACTN</name>
<dbReference type="AlphaFoldDB" id="A0A132NKQ5"/>
<feature type="non-terminal residue" evidence="1">
    <location>
        <position position="65"/>
    </location>
</feature>